<dbReference type="Gene3D" id="1.10.357.10">
    <property type="entry name" value="Tetracycline Repressor, domain 2"/>
    <property type="match status" value="1"/>
</dbReference>
<dbReference type="PROSITE" id="PS01081">
    <property type="entry name" value="HTH_TETR_1"/>
    <property type="match status" value="1"/>
</dbReference>
<evidence type="ECO:0000259" key="5">
    <source>
        <dbReference type="PROSITE" id="PS50977"/>
    </source>
</evidence>
<dbReference type="InterPro" id="IPR050109">
    <property type="entry name" value="HTH-type_TetR-like_transc_reg"/>
</dbReference>
<feature type="domain" description="HTH tetR-type" evidence="5">
    <location>
        <begin position="15"/>
        <end position="75"/>
    </location>
</feature>
<dbReference type="PANTHER" id="PTHR30055">
    <property type="entry name" value="HTH-TYPE TRANSCRIPTIONAL REGULATOR RUTR"/>
    <property type="match status" value="1"/>
</dbReference>
<dbReference type="PROSITE" id="PS50977">
    <property type="entry name" value="HTH_TETR_2"/>
    <property type="match status" value="1"/>
</dbReference>
<dbReference type="AlphaFoldDB" id="A0A1Y6FR08"/>
<evidence type="ECO:0000313" key="7">
    <source>
        <dbReference type="Proteomes" id="UP000194469"/>
    </source>
</evidence>
<evidence type="ECO:0000313" key="6">
    <source>
        <dbReference type="EMBL" id="SMQ77239.1"/>
    </source>
</evidence>
<evidence type="ECO:0000256" key="4">
    <source>
        <dbReference type="PROSITE-ProRule" id="PRU00335"/>
    </source>
</evidence>
<feature type="DNA-binding region" description="H-T-H motif" evidence="4">
    <location>
        <begin position="38"/>
        <end position="57"/>
    </location>
</feature>
<name>A0A1Y6FR08_9SPHN</name>
<dbReference type="InterPro" id="IPR023772">
    <property type="entry name" value="DNA-bd_HTH_TetR-type_CS"/>
</dbReference>
<reference evidence="7" key="1">
    <citation type="submission" date="2017-04" db="EMBL/GenBank/DDBJ databases">
        <authorList>
            <person name="Varghese N."/>
            <person name="Submissions S."/>
        </authorList>
    </citation>
    <scope>NUCLEOTIDE SEQUENCE [LARGE SCALE GENOMIC DNA]</scope>
    <source>
        <strain evidence="7">UI2</strain>
    </source>
</reference>
<dbReference type="InterPro" id="IPR009057">
    <property type="entry name" value="Homeodomain-like_sf"/>
</dbReference>
<dbReference type="SUPFAM" id="SSF46689">
    <property type="entry name" value="Homeodomain-like"/>
    <property type="match status" value="1"/>
</dbReference>
<organism evidence="6 7">
    <name type="scientific">Sphingopyxis terrae subsp. ummariensis</name>
    <dbReference type="NCBI Taxonomy" id="429001"/>
    <lineage>
        <taxon>Bacteria</taxon>
        <taxon>Pseudomonadati</taxon>
        <taxon>Pseudomonadota</taxon>
        <taxon>Alphaproteobacteria</taxon>
        <taxon>Sphingomonadales</taxon>
        <taxon>Sphingomonadaceae</taxon>
        <taxon>Sphingopyxis</taxon>
    </lineage>
</organism>
<protein>
    <submittedName>
        <fullName evidence="6">Transcriptional regulator, TetR family</fullName>
    </submittedName>
</protein>
<dbReference type="RefSeq" id="WP_086457454.1">
    <property type="nucleotide sequence ID" value="NZ_FXWL01000002.1"/>
</dbReference>
<keyword evidence="1" id="KW-0805">Transcription regulation</keyword>
<dbReference type="GO" id="GO:0003700">
    <property type="term" value="F:DNA-binding transcription factor activity"/>
    <property type="evidence" value="ECO:0007669"/>
    <property type="project" value="TreeGrafter"/>
</dbReference>
<keyword evidence="3" id="KW-0804">Transcription</keyword>
<dbReference type="EMBL" id="FXWL01000002">
    <property type="protein sequence ID" value="SMQ77239.1"/>
    <property type="molecule type" value="Genomic_DNA"/>
</dbReference>
<sequence>MSVAAKAPPKQDRARATYDRLLDVAGLLLAEEGIERISTNRIAAEAGLSPPALYRYFGDKYAVLEALGRRLMERQNAVLEAWIERHRSGGIAAMAGHIGELLAETAAVTRAEPGAVWTLRALHATPRLVHVRLESHRHVTDRLTDACAPHLPAIGRDMLWRRLRLAVELGFAAEEMTNEEDCVPADAVLADVTAMLGGLLLDLTPLPQAGGVGGGQGQSGGPPRCD</sequence>
<dbReference type="InterPro" id="IPR001647">
    <property type="entry name" value="HTH_TetR"/>
</dbReference>
<evidence type="ECO:0000256" key="3">
    <source>
        <dbReference type="ARBA" id="ARBA00023163"/>
    </source>
</evidence>
<dbReference type="Pfam" id="PF00440">
    <property type="entry name" value="TetR_N"/>
    <property type="match status" value="1"/>
</dbReference>
<gene>
    <name evidence="6" type="ORF">SAMN06295984_2649</name>
</gene>
<proteinExistence type="predicted"/>
<evidence type="ECO:0000256" key="2">
    <source>
        <dbReference type="ARBA" id="ARBA00023125"/>
    </source>
</evidence>
<dbReference type="Proteomes" id="UP000194469">
    <property type="component" value="Unassembled WGS sequence"/>
</dbReference>
<dbReference type="GO" id="GO:0000976">
    <property type="term" value="F:transcription cis-regulatory region binding"/>
    <property type="evidence" value="ECO:0007669"/>
    <property type="project" value="TreeGrafter"/>
</dbReference>
<evidence type="ECO:0000256" key="1">
    <source>
        <dbReference type="ARBA" id="ARBA00023015"/>
    </source>
</evidence>
<dbReference type="GeneID" id="303002964"/>
<keyword evidence="2 4" id="KW-0238">DNA-binding</keyword>
<accession>A0A1Y6FR08</accession>
<dbReference type="PRINTS" id="PR00455">
    <property type="entry name" value="HTHTETR"/>
</dbReference>
<dbReference type="PANTHER" id="PTHR30055:SF234">
    <property type="entry name" value="HTH-TYPE TRANSCRIPTIONAL REGULATOR BETI"/>
    <property type="match status" value="1"/>
</dbReference>
<keyword evidence="7" id="KW-1185">Reference proteome</keyword>